<dbReference type="InterPro" id="IPR038330">
    <property type="entry name" value="TspO/MBR-related_sf"/>
</dbReference>
<protein>
    <recommendedName>
        <fullName evidence="4">TspO and MBR related proteins</fullName>
    </recommendedName>
</protein>
<dbReference type="RefSeq" id="WP_200584543.1">
    <property type="nucleotide sequence ID" value="NZ_JAEHFY010000002.1"/>
</dbReference>
<reference evidence="2 3" key="1">
    <citation type="submission" date="2020-12" db="EMBL/GenBank/DDBJ databases">
        <title>Bacterial novel species Pedobacter sp. SD-b isolated from soil.</title>
        <authorList>
            <person name="Jung H.-Y."/>
        </authorList>
    </citation>
    <scope>NUCLEOTIDE SEQUENCE [LARGE SCALE GENOMIC DNA]</scope>
    <source>
        <strain evidence="2 3">SD-b</strain>
    </source>
</reference>
<accession>A0ABS1BFW7</accession>
<feature type="transmembrane region" description="Helical" evidence="1">
    <location>
        <begin position="7"/>
        <end position="25"/>
    </location>
</feature>
<keyword evidence="1" id="KW-0812">Transmembrane</keyword>
<feature type="transmembrane region" description="Helical" evidence="1">
    <location>
        <begin position="112"/>
        <end position="132"/>
    </location>
</feature>
<dbReference type="PANTHER" id="PTHR33802:SF1">
    <property type="entry name" value="XK-RELATED PROTEIN"/>
    <property type="match status" value="1"/>
</dbReference>
<feature type="transmembrane region" description="Helical" evidence="1">
    <location>
        <begin position="153"/>
        <end position="174"/>
    </location>
</feature>
<dbReference type="Gene3D" id="1.20.1260.100">
    <property type="entry name" value="TspO/MBR protein"/>
    <property type="match status" value="1"/>
</dbReference>
<sequence length="271" mass="30742">MKKVKSLAILNLVFFVIAFTVSNLSQLKIFGGVTNADISDKYATVFTPAGITFAIWGLIYLSLFGFTIYHLIKAYKDNVHSEASQAILKIGNLFIINNIATTFWVFAFTYEYLLVSMILIIIQLITLLMIFIKLNLFDIDKSFYNKLFTQFPLSIYFAWLCVANVANISLYLTSIGWSGFGIPESLWAQIMIIVIALVSFFIVVFKRNVFFGLVAVWSVYGIRIKRVQIDDVLYSSVINVCDFALGFIAIIVISMIIKNIIYKKKEISQNA</sequence>
<feature type="transmembrane region" description="Helical" evidence="1">
    <location>
        <begin position="232"/>
        <end position="257"/>
    </location>
</feature>
<evidence type="ECO:0008006" key="4">
    <source>
        <dbReference type="Google" id="ProtNLM"/>
    </source>
</evidence>
<keyword evidence="3" id="KW-1185">Reference proteome</keyword>
<dbReference type="PANTHER" id="PTHR33802">
    <property type="entry name" value="SI:CH211-161H7.5-RELATED"/>
    <property type="match status" value="1"/>
</dbReference>
<organism evidence="2 3">
    <name type="scientific">Pedobacter segetis</name>
    <dbReference type="NCBI Taxonomy" id="2793069"/>
    <lineage>
        <taxon>Bacteria</taxon>
        <taxon>Pseudomonadati</taxon>
        <taxon>Bacteroidota</taxon>
        <taxon>Sphingobacteriia</taxon>
        <taxon>Sphingobacteriales</taxon>
        <taxon>Sphingobacteriaceae</taxon>
        <taxon>Pedobacter</taxon>
    </lineage>
</organism>
<feature type="transmembrane region" description="Helical" evidence="1">
    <location>
        <begin position="45"/>
        <end position="66"/>
    </location>
</feature>
<dbReference type="Proteomes" id="UP000660024">
    <property type="component" value="Unassembled WGS sequence"/>
</dbReference>
<evidence type="ECO:0000256" key="1">
    <source>
        <dbReference type="SAM" id="Phobius"/>
    </source>
</evidence>
<comment type="caution">
    <text evidence="2">The sequence shown here is derived from an EMBL/GenBank/DDBJ whole genome shotgun (WGS) entry which is preliminary data.</text>
</comment>
<proteinExistence type="predicted"/>
<evidence type="ECO:0000313" key="2">
    <source>
        <dbReference type="EMBL" id="MBK0381765.1"/>
    </source>
</evidence>
<feature type="transmembrane region" description="Helical" evidence="1">
    <location>
        <begin position="209"/>
        <end position="226"/>
    </location>
</feature>
<evidence type="ECO:0000313" key="3">
    <source>
        <dbReference type="Proteomes" id="UP000660024"/>
    </source>
</evidence>
<dbReference type="EMBL" id="JAEHFY010000002">
    <property type="protein sequence ID" value="MBK0381765.1"/>
    <property type="molecule type" value="Genomic_DNA"/>
</dbReference>
<keyword evidence="1" id="KW-1133">Transmembrane helix</keyword>
<name>A0ABS1BFW7_9SPHI</name>
<feature type="transmembrane region" description="Helical" evidence="1">
    <location>
        <begin position="86"/>
        <end position="106"/>
    </location>
</feature>
<feature type="transmembrane region" description="Helical" evidence="1">
    <location>
        <begin position="186"/>
        <end position="204"/>
    </location>
</feature>
<keyword evidence="1" id="KW-0472">Membrane</keyword>
<gene>
    <name evidence="2" type="ORF">I5M32_02230</name>
</gene>